<gene>
    <name evidence="1" type="ORF">APZ42_005903</name>
</gene>
<dbReference type="Proteomes" id="UP000076858">
    <property type="component" value="Unassembled WGS sequence"/>
</dbReference>
<accession>A0A162BXA6</accession>
<sequence length="42" mass="4807">MHFVPNCFTDCVPTLLRDRSLLHPSNKPPFILFSPAPLTVFH</sequence>
<dbReference type="AlphaFoldDB" id="A0A162BXA6"/>
<protein>
    <submittedName>
        <fullName evidence="1">Uncharacterized protein</fullName>
    </submittedName>
</protein>
<evidence type="ECO:0000313" key="1">
    <source>
        <dbReference type="EMBL" id="KZR98600.1"/>
    </source>
</evidence>
<comment type="caution">
    <text evidence="1">The sequence shown here is derived from an EMBL/GenBank/DDBJ whole genome shotgun (WGS) entry which is preliminary data.</text>
</comment>
<organism evidence="1 2">
    <name type="scientific">Daphnia magna</name>
    <dbReference type="NCBI Taxonomy" id="35525"/>
    <lineage>
        <taxon>Eukaryota</taxon>
        <taxon>Metazoa</taxon>
        <taxon>Ecdysozoa</taxon>
        <taxon>Arthropoda</taxon>
        <taxon>Crustacea</taxon>
        <taxon>Branchiopoda</taxon>
        <taxon>Diplostraca</taxon>
        <taxon>Cladocera</taxon>
        <taxon>Anomopoda</taxon>
        <taxon>Daphniidae</taxon>
        <taxon>Daphnia</taxon>
    </lineage>
</organism>
<keyword evidence="2" id="KW-1185">Reference proteome</keyword>
<dbReference type="EMBL" id="LRGB01016442">
    <property type="protein sequence ID" value="KZR98600.1"/>
    <property type="molecule type" value="Genomic_DNA"/>
</dbReference>
<name>A0A162BXA6_9CRUS</name>
<evidence type="ECO:0000313" key="2">
    <source>
        <dbReference type="Proteomes" id="UP000076858"/>
    </source>
</evidence>
<reference evidence="1 2" key="1">
    <citation type="submission" date="2016-03" db="EMBL/GenBank/DDBJ databases">
        <title>EvidentialGene: Evidence-directed Construction of Genes on Genomes.</title>
        <authorList>
            <person name="Gilbert D.G."/>
            <person name="Choi J.-H."/>
            <person name="Mockaitis K."/>
            <person name="Colbourne J."/>
            <person name="Pfrender M."/>
        </authorList>
    </citation>
    <scope>NUCLEOTIDE SEQUENCE [LARGE SCALE GENOMIC DNA]</scope>
    <source>
        <strain evidence="1 2">Xinb3</strain>
        <tissue evidence="1">Complete organism</tissue>
    </source>
</reference>
<proteinExistence type="predicted"/>